<dbReference type="AlphaFoldDB" id="A0A8T2Y2F4"/>
<dbReference type="Pfam" id="PF21647">
    <property type="entry name" value="DUF6857"/>
    <property type="match status" value="1"/>
</dbReference>
<sequence length="594" mass="65760">MASLTPGLLSKLLESAGNKDVRVTGEHRSALLQVIEIVPSLSGAPNDPWQSQGFFVKVSDSLHSAYASISDEDSDLIYSDKIQLGQFVYVSRFEVSASGSPVPVLRGLKPVPNKRRPCVGNPKDLVSSDSLPSSGISYVTSTDFSKDKEKKKLISRQRLSKINNIVKKSDIVVEDSKHMKRDSLDQTRRLSLDSARRIWEHQTPTPKTVPLNKSSKTVRSDKKVPSKIDSSHKRLSLSLSPLKTKNGISSSIPIVKPLKKDMKSATDHVIPSRLVQVPLISKTWSKYRISWDAIPPAIHHLGKETLCCKNAAVLAAARALEEASAADNVIHCMQSFAELHESAQSASSGPLVEQYLDLYQNIQRSAKIVNSLLSDASLLETKASNYDSLQRVFPDVCKSSRNTNAESWVHAAIQTNLSKFSLLKKPEKSGVLDIDKCHYVILDNSLEELNSENQSPQNKPCLRNHSNYIPDLSAKRVPSSKRHLASVKKVNPERRDCPRGSGLKETACLAEKLLLDSREWFLRYMEDSLNVGFGLCEGKISEIAGFLGQLRRVNQWLDDLVGGGLKVDARIEGLKKKLYGFLLEYVDSATVTAR</sequence>
<feature type="compositionally biased region" description="Basic and acidic residues" evidence="1">
    <location>
        <begin position="218"/>
        <end position="229"/>
    </location>
</feature>
<evidence type="ECO:0000256" key="1">
    <source>
        <dbReference type="SAM" id="MobiDB-lite"/>
    </source>
</evidence>
<feature type="domain" description="DUF6857" evidence="3">
    <location>
        <begin position="281"/>
        <end position="590"/>
    </location>
</feature>
<feature type="domain" description="DUF936" evidence="2">
    <location>
        <begin position="4"/>
        <end position="126"/>
    </location>
</feature>
<dbReference type="Pfam" id="PF06075">
    <property type="entry name" value="DUF936"/>
    <property type="match status" value="1"/>
</dbReference>
<organism evidence="4 5">
    <name type="scientific">Populus deltoides</name>
    <name type="common">Eastern poplar</name>
    <name type="synonym">Eastern cottonwood</name>
    <dbReference type="NCBI Taxonomy" id="3696"/>
    <lineage>
        <taxon>Eukaryota</taxon>
        <taxon>Viridiplantae</taxon>
        <taxon>Streptophyta</taxon>
        <taxon>Embryophyta</taxon>
        <taxon>Tracheophyta</taxon>
        <taxon>Spermatophyta</taxon>
        <taxon>Magnoliopsida</taxon>
        <taxon>eudicotyledons</taxon>
        <taxon>Gunneridae</taxon>
        <taxon>Pentapetalae</taxon>
        <taxon>rosids</taxon>
        <taxon>fabids</taxon>
        <taxon>Malpighiales</taxon>
        <taxon>Salicaceae</taxon>
        <taxon>Saliceae</taxon>
        <taxon>Populus</taxon>
    </lineage>
</organism>
<reference evidence="4" key="1">
    <citation type="journal article" date="2021" name="J. Hered.">
        <title>Genome Assembly of Salicaceae Populus deltoides (Eastern Cottonwood) I-69 Based on Nanopore Sequencing and Hi-C Technologies.</title>
        <authorList>
            <person name="Bai S."/>
            <person name="Wu H."/>
            <person name="Zhang J."/>
            <person name="Pan Z."/>
            <person name="Zhao W."/>
            <person name="Li Z."/>
            <person name="Tong C."/>
        </authorList>
    </citation>
    <scope>NUCLEOTIDE SEQUENCE</scope>
    <source>
        <tissue evidence="4">Leaf</tissue>
    </source>
</reference>
<evidence type="ECO:0000313" key="5">
    <source>
        <dbReference type="Proteomes" id="UP000807159"/>
    </source>
</evidence>
<dbReference type="InterPro" id="IPR048297">
    <property type="entry name" value="DUF936_dom_pln"/>
</dbReference>
<feature type="region of interest" description="Disordered" evidence="1">
    <location>
        <begin position="201"/>
        <end position="229"/>
    </location>
</feature>
<dbReference type="Proteomes" id="UP000807159">
    <property type="component" value="Chromosome 9"/>
</dbReference>
<evidence type="ECO:0000259" key="3">
    <source>
        <dbReference type="Pfam" id="PF21647"/>
    </source>
</evidence>
<dbReference type="InterPro" id="IPR049172">
    <property type="entry name" value="DUF6857_pln"/>
</dbReference>
<comment type="caution">
    <text evidence="4">The sequence shown here is derived from an EMBL/GenBank/DDBJ whole genome shotgun (WGS) entry which is preliminary data.</text>
</comment>
<accession>A0A8T2Y2F4</accession>
<evidence type="ECO:0000313" key="4">
    <source>
        <dbReference type="EMBL" id="KAH8499274.1"/>
    </source>
</evidence>
<name>A0A8T2Y2F4_POPDE</name>
<gene>
    <name evidence="4" type="ORF">H0E87_017977</name>
</gene>
<dbReference type="EMBL" id="JACEGQ020000009">
    <property type="protein sequence ID" value="KAH8499274.1"/>
    <property type="molecule type" value="Genomic_DNA"/>
</dbReference>
<dbReference type="PANTHER" id="PTHR31928">
    <property type="entry name" value="EXPRESSED PROTEIN"/>
    <property type="match status" value="1"/>
</dbReference>
<evidence type="ECO:0000259" key="2">
    <source>
        <dbReference type="Pfam" id="PF06075"/>
    </source>
</evidence>
<keyword evidence="5" id="KW-1185">Reference proteome</keyword>
<feature type="compositionally biased region" description="Polar residues" evidence="1">
    <location>
        <begin position="202"/>
        <end position="217"/>
    </location>
</feature>
<dbReference type="PANTHER" id="PTHR31928:SF7">
    <property type="entry name" value="FACTOR 1-DELTA, PUTATIVE (DUF936)-RELATED"/>
    <property type="match status" value="1"/>
</dbReference>
<protein>
    <recommendedName>
        <fullName evidence="6">DUF936 family protein</fullName>
    </recommendedName>
</protein>
<proteinExistence type="predicted"/>
<evidence type="ECO:0008006" key="6">
    <source>
        <dbReference type="Google" id="ProtNLM"/>
    </source>
</evidence>
<dbReference type="InterPro" id="IPR010341">
    <property type="entry name" value="DUF936_pln"/>
</dbReference>